<dbReference type="SMART" id="SM00421">
    <property type="entry name" value="HTH_LUXR"/>
    <property type="match status" value="1"/>
</dbReference>
<dbReference type="PROSITE" id="PS50110">
    <property type="entry name" value="RESPONSE_REGULATORY"/>
    <property type="match status" value="1"/>
</dbReference>
<feature type="domain" description="Response regulatory" evidence="7">
    <location>
        <begin position="8"/>
        <end position="125"/>
    </location>
</feature>
<dbReference type="PATRIC" id="fig|1358026.3.peg.3324"/>
<evidence type="ECO:0000256" key="4">
    <source>
        <dbReference type="ARBA" id="ARBA00023163"/>
    </source>
</evidence>
<name>U2RM66_LEIAQ</name>
<dbReference type="InterPro" id="IPR000792">
    <property type="entry name" value="Tscrpt_reg_LuxR_C"/>
</dbReference>
<dbReference type="AlphaFoldDB" id="U2RM66"/>
<dbReference type="SMART" id="SM00448">
    <property type="entry name" value="REC"/>
    <property type="match status" value="1"/>
</dbReference>
<dbReference type="PRINTS" id="PR00038">
    <property type="entry name" value="HTHLUXR"/>
</dbReference>
<evidence type="ECO:0000256" key="5">
    <source>
        <dbReference type="PROSITE-ProRule" id="PRU00169"/>
    </source>
</evidence>
<dbReference type="PANTHER" id="PTHR43214:SF24">
    <property type="entry name" value="TRANSCRIPTIONAL REGULATORY PROTEIN NARL-RELATED"/>
    <property type="match status" value="1"/>
</dbReference>
<feature type="modified residue" description="4-aspartylphosphate" evidence="5">
    <location>
        <position position="60"/>
    </location>
</feature>
<evidence type="ECO:0000256" key="1">
    <source>
        <dbReference type="ARBA" id="ARBA00022553"/>
    </source>
</evidence>
<evidence type="ECO:0000313" key="8">
    <source>
        <dbReference type="EMBL" id="ERK69659.1"/>
    </source>
</evidence>
<dbReference type="EMBL" id="AWVQ01000639">
    <property type="protein sequence ID" value="ERK69659.1"/>
    <property type="molecule type" value="Genomic_DNA"/>
</dbReference>
<protein>
    <submittedName>
        <fullName evidence="8">Transcriptional regulator, LuxR family</fullName>
    </submittedName>
</protein>
<dbReference type="GO" id="GO:0006355">
    <property type="term" value="P:regulation of DNA-templated transcription"/>
    <property type="evidence" value="ECO:0007669"/>
    <property type="project" value="InterPro"/>
</dbReference>
<dbReference type="GO" id="GO:0003677">
    <property type="term" value="F:DNA binding"/>
    <property type="evidence" value="ECO:0007669"/>
    <property type="project" value="UniProtKB-KW"/>
</dbReference>
<dbReference type="RefSeq" id="WP_021764703.1">
    <property type="nucleotide sequence ID" value="NZ_KI272547.1"/>
</dbReference>
<comment type="caution">
    <text evidence="8">The sequence shown here is derived from an EMBL/GenBank/DDBJ whole genome shotgun (WGS) entry which is preliminary data.</text>
</comment>
<dbReference type="OrthoDB" id="144293at2"/>
<organism evidence="8 9">
    <name type="scientific">Leifsonia aquatica ATCC 14665</name>
    <dbReference type="NCBI Taxonomy" id="1358026"/>
    <lineage>
        <taxon>Bacteria</taxon>
        <taxon>Bacillati</taxon>
        <taxon>Actinomycetota</taxon>
        <taxon>Actinomycetes</taxon>
        <taxon>Micrococcales</taxon>
        <taxon>Microbacteriaceae</taxon>
        <taxon>Leifsonia</taxon>
    </lineage>
</organism>
<dbReference type="InterPro" id="IPR001789">
    <property type="entry name" value="Sig_transdc_resp-reg_receiver"/>
</dbReference>
<keyword evidence="1 5" id="KW-0597">Phosphoprotein</keyword>
<dbReference type="CDD" id="cd06170">
    <property type="entry name" value="LuxR_C_like"/>
    <property type="match status" value="1"/>
</dbReference>
<dbReference type="HOGENOM" id="CLU_000445_90_10_11"/>
<dbReference type="GO" id="GO:0000160">
    <property type="term" value="P:phosphorelay signal transduction system"/>
    <property type="evidence" value="ECO:0007669"/>
    <property type="project" value="InterPro"/>
</dbReference>
<proteinExistence type="predicted"/>
<dbReference type="Proteomes" id="UP000016605">
    <property type="component" value="Unassembled WGS sequence"/>
</dbReference>
<dbReference type="SUPFAM" id="SSF52172">
    <property type="entry name" value="CheY-like"/>
    <property type="match status" value="1"/>
</dbReference>
<gene>
    <name evidence="8" type="ORF">N136_04020</name>
</gene>
<dbReference type="Gene3D" id="3.40.50.2300">
    <property type="match status" value="1"/>
</dbReference>
<feature type="non-terminal residue" evidence="8">
    <location>
        <position position="1"/>
    </location>
</feature>
<dbReference type="InterPro" id="IPR058245">
    <property type="entry name" value="NreC/VraR/RcsB-like_REC"/>
</dbReference>
<dbReference type="Pfam" id="PF00196">
    <property type="entry name" value="GerE"/>
    <property type="match status" value="1"/>
</dbReference>
<sequence length="204" mass="21666">EHEHARWRVLVAHASPLIRSGLVRSLALAEPDIQVVAEVADAQSAVEAYDLLRPNVVLADLDLPHVDGVQLTSYLRAADDEARVVLLIGSVADDRLLGGTRVGAAGFVEATADPAAIARTVVAAARGDLLLSPEFLSRFAVSLTGGDEPLTAREREVRALVEQGMPDKQIAATLHISVKTVEKHVGALLRKTGAANRTVLAARR</sequence>
<dbReference type="InterPro" id="IPR039420">
    <property type="entry name" value="WalR-like"/>
</dbReference>
<dbReference type="InterPro" id="IPR011006">
    <property type="entry name" value="CheY-like_superfamily"/>
</dbReference>
<keyword evidence="3" id="KW-0238">DNA-binding</keyword>
<dbReference type="PANTHER" id="PTHR43214">
    <property type="entry name" value="TWO-COMPONENT RESPONSE REGULATOR"/>
    <property type="match status" value="1"/>
</dbReference>
<dbReference type="SUPFAM" id="SSF46894">
    <property type="entry name" value="C-terminal effector domain of the bipartite response regulators"/>
    <property type="match status" value="1"/>
</dbReference>
<keyword evidence="4" id="KW-0804">Transcription</keyword>
<evidence type="ECO:0000256" key="3">
    <source>
        <dbReference type="ARBA" id="ARBA00023125"/>
    </source>
</evidence>
<evidence type="ECO:0000256" key="2">
    <source>
        <dbReference type="ARBA" id="ARBA00023015"/>
    </source>
</evidence>
<dbReference type="InterPro" id="IPR016032">
    <property type="entry name" value="Sig_transdc_resp-reg_C-effctor"/>
</dbReference>
<feature type="domain" description="HTH luxR-type" evidence="6">
    <location>
        <begin position="143"/>
        <end position="204"/>
    </location>
</feature>
<dbReference type="PROSITE" id="PS50043">
    <property type="entry name" value="HTH_LUXR_2"/>
    <property type="match status" value="1"/>
</dbReference>
<dbReference type="Pfam" id="PF00072">
    <property type="entry name" value="Response_reg"/>
    <property type="match status" value="1"/>
</dbReference>
<evidence type="ECO:0000259" key="7">
    <source>
        <dbReference type="PROSITE" id="PS50110"/>
    </source>
</evidence>
<reference evidence="8 9" key="1">
    <citation type="submission" date="2013-08" db="EMBL/GenBank/DDBJ databases">
        <authorList>
            <person name="Weinstock G."/>
            <person name="Sodergren E."/>
            <person name="Wylie T."/>
            <person name="Fulton L."/>
            <person name="Fulton R."/>
            <person name="Fronick C."/>
            <person name="O'Laughlin M."/>
            <person name="Godfrey J."/>
            <person name="Miner T."/>
            <person name="Herter B."/>
            <person name="Appelbaum E."/>
            <person name="Cordes M."/>
            <person name="Lek S."/>
            <person name="Wollam A."/>
            <person name="Pepin K.H."/>
            <person name="Palsikar V.B."/>
            <person name="Mitreva M."/>
            <person name="Wilson R.K."/>
        </authorList>
    </citation>
    <scope>NUCLEOTIDE SEQUENCE [LARGE SCALE GENOMIC DNA]</scope>
    <source>
        <strain evidence="8 9">ATCC 14665</strain>
    </source>
</reference>
<evidence type="ECO:0000259" key="6">
    <source>
        <dbReference type="PROSITE" id="PS50043"/>
    </source>
</evidence>
<accession>U2RM66</accession>
<evidence type="ECO:0000313" key="9">
    <source>
        <dbReference type="Proteomes" id="UP000016605"/>
    </source>
</evidence>
<keyword evidence="2" id="KW-0805">Transcription regulation</keyword>
<dbReference type="CDD" id="cd17535">
    <property type="entry name" value="REC_NarL-like"/>
    <property type="match status" value="1"/>
</dbReference>